<keyword evidence="2" id="KW-1185">Reference proteome</keyword>
<evidence type="ECO:0000313" key="2">
    <source>
        <dbReference type="Proteomes" id="UP000308600"/>
    </source>
</evidence>
<organism evidence="1 2">
    <name type="scientific">Pluteus cervinus</name>
    <dbReference type="NCBI Taxonomy" id="181527"/>
    <lineage>
        <taxon>Eukaryota</taxon>
        <taxon>Fungi</taxon>
        <taxon>Dikarya</taxon>
        <taxon>Basidiomycota</taxon>
        <taxon>Agaricomycotina</taxon>
        <taxon>Agaricomycetes</taxon>
        <taxon>Agaricomycetidae</taxon>
        <taxon>Agaricales</taxon>
        <taxon>Pluteineae</taxon>
        <taxon>Pluteaceae</taxon>
        <taxon>Pluteus</taxon>
    </lineage>
</organism>
<name>A0ACD3ADA1_9AGAR</name>
<gene>
    <name evidence="1" type="ORF">BDN72DRAFT_847389</name>
</gene>
<dbReference type="Proteomes" id="UP000308600">
    <property type="component" value="Unassembled WGS sequence"/>
</dbReference>
<evidence type="ECO:0000313" key="1">
    <source>
        <dbReference type="EMBL" id="TFK63645.1"/>
    </source>
</evidence>
<proteinExistence type="predicted"/>
<dbReference type="EMBL" id="ML208512">
    <property type="protein sequence ID" value="TFK63645.1"/>
    <property type="molecule type" value="Genomic_DNA"/>
</dbReference>
<accession>A0ACD3ADA1</accession>
<sequence>MMEGVAHQQRVQRGRGSPFGSGDSGSRGRGQSRNKHWSATGDGTSRPASVNGHSSDGERWDRGGHRGSRGSRGGPRGAGARRFPNQSLRVVAQPIDHTEDHVEEVVEEHEEKEPESPEEREKFYQELVKARETERKKAIAEGKMDDPAVPKRLEDAISMVGTCRDMCPRFERYRRERENNLFEWEVIPGTKRVDHKRAVKMYERAAGDKTLPSDLRPPLVLKKTLDYLFHDLLPRGGFSQTFNFIRDRSRSVRNDFTMQHQTGPLAIECHDRCARFHILSIHHERNRTDFSIPLEEQQLMNTLQSLKEFYDDQRGRYESPTELEMRVYHRLIHIRDQRERKEDIPEHIFAHPVFKLTTEFRLHVQRKSAPISKTSALVVDGDGMQIFGRLASTLKEQGNSVMIYLVACILERHFGKDTIEGIEDIRKNLSDSDIIDGVIQEVGGGDAEDEHYDFHDESMHDDSGYGDDEEVEQSDTGYAIPPPVFPSATSWPTTSVGAPSSAFQPVTAPPAIPLAPAPVPSAFANLTATPNVFSNTPVFGAGFNVPPSSFFGPKPVSNTQPPAIISTPFNVPQTSIPIPVPQATPPAPPVTFASASKPTAPFFGQAPPTNLFLPSSHTPSPTKPISASTSPHIPQPSFPSTAAMHPPGVFPSPSPPQVQPASAVAQSSFQDFKPLPWTTTNTLDPKAPAFTPTLGATGIPSTSSTSSTSASSLPPQPSTSVPGPTFEAPSLLAPPVRKRKSSTPPVPRINTQSATNAFSNPPLATPQEPPQLQRPRPIALPETPTSTVPGRQPLTPFLKRNFETPPGTGKTGLLSPLTPSIASSSSFGYFGNAASPTKKAPSEPLLVPNDKGKAPEKRVDEEELARRALEFAQKSFPVKELFQHWRTRTLEQVAWKDACRQSEAYKVKIQRERNSQTPISDRKRRVSASTARSEPLERKRKKRISSTYQAPRTDEELARRLKENHEEHERRWARGTLLQTLRGHVKPQIKSPLLSSAWRTWISMNPDTDATAIWLEGKFDIPNSGSWESDLVFSIPVSQRDTSTLKERCPGLIIFECTPLGGIADEIERKYRILDDCSRLRDVINGLPPKRIFMPALLVIEWADNIQVEELEQDFNRLVKRYTDDGTLLGSGVLSTTAQDAEHKFASTLASLTLDVEGRLGRETTIRALVKVLEPSFGTFASEWLDNCVVYSEFDWALYARVLQVLITALNEICALVSNLFEVSPADLLPIFDTSDIHDSSSAYDHVGTWLANADLEQEADQILATLHSYSDMGKDFPSHILVDHLRDMTTTLTEQHLSPNGDTSIKYLIQEEAIDAAIDQYLAALESYRDELSLALSLRIRRSPKRRGYSEDTDSISQASKRRRFSSSALSESESMPPPSNAVSVASSPPGPTTNGINGFPSTHAHEALPESPTIPTASLAPSDATSTAGSVVTVSMLRQLTRDLRKKYSSSSLTIT</sequence>
<protein>
    <submittedName>
        <fullName evidence="1">Uncharacterized protein</fullName>
    </submittedName>
</protein>
<reference evidence="1 2" key="1">
    <citation type="journal article" date="2019" name="Nat. Ecol. Evol.">
        <title>Megaphylogeny resolves global patterns of mushroom evolution.</title>
        <authorList>
            <person name="Varga T."/>
            <person name="Krizsan K."/>
            <person name="Foldi C."/>
            <person name="Dima B."/>
            <person name="Sanchez-Garcia M."/>
            <person name="Sanchez-Ramirez S."/>
            <person name="Szollosi G.J."/>
            <person name="Szarkandi J.G."/>
            <person name="Papp V."/>
            <person name="Albert L."/>
            <person name="Andreopoulos W."/>
            <person name="Angelini C."/>
            <person name="Antonin V."/>
            <person name="Barry K.W."/>
            <person name="Bougher N.L."/>
            <person name="Buchanan P."/>
            <person name="Buyck B."/>
            <person name="Bense V."/>
            <person name="Catcheside P."/>
            <person name="Chovatia M."/>
            <person name="Cooper J."/>
            <person name="Damon W."/>
            <person name="Desjardin D."/>
            <person name="Finy P."/>
            <person name="Geml J."/>
            <person name="Haridas S."/>
            <person name="Hughes K."/>
            <person name="Justo A."/>
            <person name="Karasinski D."/>
            <person name="Kautmanova I."/>
            <person name="Kiss B."/>
            <person name="Kocsube S."/>
            <person name="Kotiranta H."/>
            <person name="LaButti K.M."/>
            <person name="Lechner B.E."/>
            <person name="Liimatainen K."/>
            <person name="Lipzen A."/>
            <person name="Lukacs Z."/>
            <person name="Mihaltcheva S."/>
            <person name="Morgado L.N."/>
            <person name="Niskanen T."/>
            <person name="Noordeloos M.E."/>
            <person name="Ohm R.A."/>
            <person name="Ortiz-Santana B."/>
            <person name="Ovrebo C."/>
            <person name="Racz N."/>
            <person name="Riley R."/>
            <person name="Savchenko A."/>
            <person name="Shiryaev A."/>
            <person name="Soop K."/>
            <person name="Spirin V."/>
            <person name="Szebenyi C."/>
            <person name="Tomsovsky M."/>
            <person name="Tulloss R.E."/>
            <person name="Uehling J."/>
            <person name="Grigoriev I.V."/>
            <person name="Vagvolgyi C."/>
            <person name="Papp T."/>
            <person name="Martin F.M."/>
            <person name="Miettinen O."/>
            <person name="Hibbett D.S."/>
            <person name="Nagy L.G."/>
        </authorList>
    </citation>
    <scope>NUCLEOTIDE SEQUENCE [LARGE SCALE GENOMIC DNA]</scope>
    <source>
        <strain evidence="1 2">NL-1719</strain>
    </source>
</reference>